<evidence type="ECO:0000256" key="3">
    <source>
        <dbReference type="ARBA" id="ARBA00022679"/>
    </source>
</evidence>
<evidence type="ECO:0000259" key="11">
    <source>
        <dbReference type="Pfam" id="PF20259"/>
    </source>
</evidence>
<dbReference type="Proteomes" id="UP000748308">
    <property type="component" value="Unassembled WGS sequence"/>
</dbReference>
<dbReference type="GO" id="GO:0103016">
    <property type="term" value="F:tRNA-uridine 2-sulfurtransferase activity"/>
    <property type="evidence" value="ECO:0007669"/>
    <property type="project" value="UniProtKB-EC"/>
</dbReference>
<dbReference type="Gene3D" id="2.30.30.280">
    <property type="entry name" value="Adenine nucleotide alpha hydrolases-like domains"/>
    <property type="match status" value="1"/>
</dbReference>
<dbReference type="InterPro" id="IPR004506">
    <property type="entry name" value="MnmA-like"/>
</dbReference>
<keyword evidence="7" id="KW-0694">RNA-binding</keyword>
<feature type="domain" description="tRNA-specific 2-thiouridylase MnmA-like central" evidence="11">
    <location>
        <begin position="219"/>
        <end position="269"/>
    </location>
</feature>
<dbReference type="Gene3D" id="3.40.50.620">
    <property type="entry name" value="HUPs"/>
    <property type="match status" value="1"/>
</dbReference>
<dbReference type="InterPro" id="IPR046884">
    <property type="entry name" value="MnmA-like_central"/>
</dbReference>
<comment type="caution">
    <text evidence="12">The sequence shown here is derived from an EMBL/GenBank/DDBJ whole genome shotgun (WGS) entry which is preliminary data.</text>
</comment>
<dbReference type="GO" id="GO:0000049">
    <property type="term" value="F:tRNA binding"/>
    <property type="evidence" value="ECO:0007669"/>
    <property type="project" value="UniProtKB-KW"/>
</dbReference>
<protein>
    <recommendedName>
        <fullName evidence="1">tRNA-uridine 2-sulfurtransferase</fullName>
        <ecNumber evidence="1">2.8.1.13</ecNumber>
    </recommendedName>
</protein>
<dbReference type="EMBL" id="VGIY01000455">
    <property type="protein sequence ID" value="MBM3318711.1"/>
    <property type="molecule type" value="Genomic_DNA"/>
</dbReference>
<dbReference type="CDD" id="cd01998">
    <property type="entry name" value="MnmA_TRMU-like"/>
    <property type="match status" value="1"/>
</dbReference>
<evidence type="ECO:0000256" key="9">
    <source>
        <dbReference type="ARBA" id="ARBA00051542"/>
    </source>
</evidence>
<evidence type="ECO:0000259" key="10">
    <source>
        <dbReference type="Pfam" id="PF20258"/>
    </source>
</evidence>
<dbReference type="EC" id="2.8.1.13" evidence="1"/>
<dbReference type="NCBIfam" id="NF001138">
    <property type="entry name" value="PRK00143.1"/>
    <property type="match status" value="1"/>
</dbReference>
<dbReference type="SUPFAM" id="SSF52402">
    <property type="entry name" value="Adenine nucleotide alpha hydrolases-like"/>
    <property type="match status" value="1"/>
</dbReference>
<evidence type="ECO:0000256" key="4">
    <source>
        <dbReference type="ARBA" id="ARBA00022694"/>
    </source>
</evidence>
<dbReference type="GO" id="GO:0002143">
    <property type="term" value="P:tRNA wobble position uridine thiolation"/>
    <property type="evidence" value="ECO:0007669"/>
    <property type="project" value="TreeGrafter"/>
</dbReference>
<dbReference type="PANTHER" id="PTHR11933">
    <property type="entry name" value="TRNA 5-METHYLAMINOMETHYL-2-THIOURIDYLATE -METHYLTRANSFERASE"/>
    <property type="match status" value="1"/>
</dbReference>
<evidence type="ECO:0000256" key="8">
    <source>
        <dbReference type="ARBA" id="ARBA00023157"/>
    </source>
</evidence>
<evidence type="ECO:0000313" key="12">
    <source>
        <dbReference type="EMBL" id="MBM3318711.1"/>
    </source>
</evidence>
<evidence type="ECO:0000256" key="6">
    <source>
        <dbReference type="ARBA" id="ARBA00022840"/>
    </source>
</evidence>
<comment type="catalytic activity">
    <reaction evidence="9">
        <text>S-sulfanyl-L-cysteinyl-[protein] + uridine(34) in tRNA + AH2 + ATP = 2-thiouridine(34) in tRNA + L-cysteinyl-[protein] + A + AMP + diphosphate + H(+)</text>
        <dbReference type="Rhea" id="RHEA:47032"/>
        <dbReference type="Rhea" id="RHEA-COMP:10131"/>
        <dbReference type="Rhea" id="RHEA-COMP:11726"/>
        <dbReference type="Rhea" id="RHEA-COMP:11727"/>
        <dbReference type="Rhea" id="RHEA-COMP:11728"/>
        <dbReference type="ChEBI" id="CHEBI:13193"/>
        <dbReference type="ChEBI" id="CHEBI:15378"/>
        <dbReference type="ChEBI" id="CHEBI:17499"/>
        <dbReference type="ChEBI" id="CHEBI:29950"/>
        <dbReference type="ChEBI" id="CHEBI:30616"/>
        <dbReference type="ChEBI" id="CHEBI:33019"/>
        <dbReference type="ChEBI" id="CHEBI:61963"/>
        <dbReference type="ChEBI" id="CHEBI:65315"/>
        <dbReference type="ChEBI" id="CHEBI:87170"/>
        <dbReference type="ChEBI" id="CHEBI:456215"/>
        <dbReference type="EC" id="2.8.1.13"/>
    </reaction>
</comment>
<name>A0A937XAM2_UNCEI</name>
<gene>
    <name evidence="12" type="primary">mnmA</name>
    <name evidence="12" type="ORF">FJY75_12745</name>
</gene>
<keyword evidence="3 12" id="KW-0808">Transferase</keyword>
<accession>A0A937XAM2</accession>
<dbReference type="Gene3D" id="2.40.30.10">
    <property type="entry name" value="Translation factors"/>
    <property type="match status" value="1"/>
</dbReference>
<evidence type="ECO:0000256" key="1">
    <source>
        <dbReference type="ARBA" id="ARBA00011949"/>
    </source>
</evidence>
<reference evidence="12" key="1">
    <citation type="submission" date="2019-03" db="EMBL/GenBank/DDBJ databases">
        <title>Lake Tanganyika Metagenome-Assembled Genomes (MAGs).</title>
        <authorList>
            <person name="Tran P."/>
        </authorList>
    </citation>
    <scope>NUCLEOTIDE SEQUENCE</scope>
    <source>
        <strain evidence="12">M_DeepCast_400m_m2_100</strain>
    </source>
</reference>
<dbReference type="GO" id="GO:0005524">
    <property type="term" value="F:ATP binding"/>
    <property type="evidence" value="ECO:0007669"/>
    <property type="project" value="UniProtKB-KW"/>
</dbReference>
<keyword evidence="8" id="KW-1015">Disulfide bond</keyword>
<dbReference type="InterPro" id="IPR023382">
    <property type="entry name" value="MnmA-like_central_sf"/>
</dbReference>
<evidence type="ECO:0000256" key="2">
    <source>
        <dbReference type="ARBA" id="ARBA00022555"/>
    </source>
</evidence>
<proteinExistence type="predicted"/>
<feature type="domain" description="tRNA-specific 2-thiouridylase MnmA-like C-terminal" evidence="10">
    <location>
        <begin position="278"/>
        <end position="334"/>
    </location>
</feature>
<dbReference type="PANTHER" id="PTHR11933:SF5">
    <property type="entry name" value="MITOCHONDRIAL TRNA-SPECIFIC 2-THIOURIDYLASE 1"/>
    <property type="match status" value="1"/>
</dbReference>
<keyword evidence="2" id="KW-0820">tRNA-binding</keyword>
<sequence>MRVAVGLSGGVDSAVAAALLREAGHEVVGVTMRIWDGRPLPSGAGGGACYGPGEIDDVRDAAGVAAALAIPFHEIDLAAEYSARILEPCVRAYRLGTTPNPCVHCNRWMKFELLFERLRDLGAGCQAMATGHYARVRRDEASGRFLLCRGRDRAKDQSYFLSFLTQAHLARALLPLGELTKAEVRERARALALPVAEKRESQDFVSGGYRAILGGAGGPGPILDERGGEIGRHSGLGNYTIGQRRGLGVSAREPLYVVGLDPGRNAVLAGPERLLYREELEAEPVHWIALPGLDGPRAVRAAIRYRHEGADAVVSPLGPGRVRVRFARPQRAVA</sequence>
<feature type="non-terminal residue" evidence="12">
    <location>
        <position position="334"/>
    </location>
</feature>
<keyword evidence="4" id="KW-0819">tRNA processing</keyword>
<evidence type="ECO:0000256" key="7">
    <source>
        <dbReference type="ARBA" id="ARBA00022884"/>
    </source>
</evidence>
<organism evidence="12 13">
    <name type="scientific">Eiseniibacteriota bacterium</name>
    <dbReference type="NCBI Taxonomy" id="2212470"/>
    <lineage>
        <taxon>Bacteria</taxon>
        <taxon>Candidatus Eiseniibacteriota</taxon>
    </lineage>
</organism>
<evidence type="ECO:0000256" key="5">
    <source>
        <dbReference type="ARBA" id="ARBA00022741"/>
    </source>
</evidence>
<dbReference type="Pfam" id="PF03054">
    <property type="entry name" value="tRNA_Me_trans"/>
    <property type="match status" value="1"/>
</dbReference>
<dbReference type="InterPro" id="IPR046885">
    <property type="entry name" value="MnmA-like_C"/>
</dbReference>
<evidence type="ECO:0000313" key="13">
    <source>
        <dbReference type="Proteomes" id="UP000748308"/>
    </source>
</evidence>
<dbReference type="InterPro" id="IPR014729">
    <property type="entry name" value="Rossmann-like_a/b/a_fold"/>
</dbReference>
<keyword evidence="5" id="KW-0547">Nucleotide-binding</keyword>
<dbReference type="AlphaFoldDB" id="A0A937XAM2"/>
<dbReference type="Pfam" id="PF20259">
    <property type="entry name" value="tRNA_Me_trans_M"/>
    <property type="match status" value="1"/>
</dbReference>
<keyword evidence="6" id="KW-0067">ATP-binding</keyword>
<dbReference type="NCBIfam" id="TIGR00420">
    <property type="entry name" value="trmU"/>
    <property type="match status" value="1"/>
</dbReference>
<dbReference type="Pfam" id="PF20258">
    <property type="entry name" value="tRNA_Me_trans_C"/>
    <property type="match status" value="1"/>
</dbReference>